<proteinExistence type="predicted"/>
<evidence type="ECO:0000256" key="1">
    <source>
        <dbReference type="SAM" id="SignalP"/>
    </source>
</evidence>
<dbReference type="Proteomes" id="UP000005580">
    <property type="component" value="Unassembled WGS sequence"/>
</dbReference>
<protein>
    <recommendedName>
        <fullName evidence="4">DUF1573 domain-containing protein</fullName>
    </recommendedName>
</protein>
<comment type="caution">
    <text evidence="2">The sequence shown here is derived from an EMBL/GenBank/DDBJ whole genome shotgun (WGS) entry which is preliminary data.</text>
</comment>
<dbReference type="STRING" id="28134.SAMN05444288_1235"/>
<dbReference type="Gene3D" id="2.60.40.10">
    <property type="entry name" value="Immunoglobulins"/>
    <property type="match status" value="1"/>
</dbReference>
<evidence type="ECO:0000313" key="2">
    <source>
        <dbReference type="EMBL" id="EFZ37013.1"/>
    </source>
</evidence>
<evidence type="ECO:0000313" key="3">
    <source>
        <dbReference type="Proteomes" id="UP000005580"/>
    </source>
</evidence>
<dbReference type="PANTHER" id="PTHR37833:SF1">
    <property type="entry name" value="SIGNAL PEPTIDE PROTEIN"/>
    <property type="match status" value="1"/>
</dbReference>
<keyword evidence="3" id="KW-1185">Reference proteome</keyword>
<name>E7RRX5_9BACT</name>
<dbReference type="InterPro" id="IPR013783">
    <property type="entry name" value="Ig-like_fold"/>
</dbReference>
<feature type="chain" id="PRO_5003223958" description="DUF1573 domain-containing protein" evidence="1">
    <location>
        <begin position="21"/>
        <end position="131"/>
    </location>
</feature>
<dbReference type="PANTHER" id="PTHR37833">
    <property type="entry name" value="LIPOPROTEIN-RELATED"/>
    <property type="match status" value="1"/>
</dbReference>
<reference evidence="2" key="1">
    <citation type="submission" date="2011-01" db="EMBL/GenBank/DDBJ databases">
        <authorList>
            <person name="Muzny D."/>
            <person name="Qin X."/>
            <person name="Buhay C."/>
            <person name="Dugan-Rocha S."/>
            <person name="Ding Y."/>
            <person name="Chen G."/>
            <person name="Hawes A."/>
            <person name="Holder M."/>
            <person name="Jhangiani S."/>
            <person name="Johnson A."/>
            <person name="Khan Z."/>
            <person name="Li Z."/>
            <person name="Liu W."/>
            <person name="Liu X."/>
            <person name="Perez L."/>
            <person name="Shen H."/>
            <person name="Wang Q."/>
            <person name="Watt J."/>
            <person name="Xi L."/>
            <person name="Xin Y."/>
            <person name="Zhou J."/>
            <person name="Deng J."/>
            <person name="Jiang H."/>
            <person name="Liu Y."/>
            <person name="Qu J."/>
            <person name="Song X.-Z."/>
            <person name="Zhang L."/>
            <person name="Villasana D."/>
            <person name="Johnson A."/>
            <person name="Liu J."/>
            <person name="Liyanage D."/>
            <person name="Lorensuhewa L."/>
            <person name="Robinson T."/>
            <person name="Song A."/>
            <person name="Song B.-B."/>
            <person name="Dinh H."/>
            <person name="Thornton R."/>
            <person name="Coyle M."/>
            <person name="Francisco L."/>
            <person name="Jackson L."/>
            <person name="Javaid M."/>
            <person name="Korchina V."/>
            <person name="Kovar C."/>
            <person name="Mata R."/>
            <person name="Mathew T."/>
            <person name="Ngo R."/>
            <person name="Nguyen L."/>
            <person name="Nguyen N."/>
            <person name="Okwuonu G."/>
            <person name="Ongeri F."/>
            <person name="Pham C."/>
            <person name="Simmons D."/>
            <person name="Wilczek-Boney K."/>
            <person name="Hale W."/>
            <person name="Jakkamsetti A."/>
            <person name="Pham P."/>
            <person name="Ruth R."/>
            <person name="San Lucas F."/>
            <person name="Warren J."/>
            <person name="Zhang J."/>
            <person name="Zhao Z."/>
            <person name="Zhou C."/>
            <person name="Zhu D."/>
            <person name="Lee S."/>
            <person name="Bess C."/>
            <person name="Blankenburg K."/>
            <person name="Forbes L."/>
            <person name="Fu Q."/>
            <person name="Gubbala S."/>
            <person name="Hirani K."/>
            <person name="Jayaseelan J.C."/>
            <person name="Lara F."/>
            <person name="Munidasa M."/>
            <person name="Palculict T."/>
            <person name="Patil S."/>
            <person name="Pu L.-L."/>
            <person name="Saada N."/>
            <person name="Tang L."/>
            <person name="Weissenberger G."/>
            <person name="Zhu Y."/>
            <person name="Hemphill L."/>
            <person name="Shang Y."/>
            <person name="Youmans B."/>
            <person name="Ayvaz T."/>
            <person name="Ross M."/>
            <person name="Santibanez J."/>
            <person name="Aqrawi P."/>
            <person name="Gross S."/>
            <person name="Joshi V."/>
            <person name="Fowler G."/>
            <person name="Nazareth L."/>
            <person name="Reid J."/>
            <person name="Worley K."/>
            <person name="Petrosino J."/>
            <person name="Highlander S."/>
            <person name="Gibbs R."/>
        </authorList>
    </citation>
    <scope>NUCLEOTIDE SEQUENCE [LARGE SCALE GENOMIC DNA]</scope>
    <source>
        <strain evidence="2">ATCC 33269</strain>
    </source>
</reference>
<dbReference type="eggNOG" id="COG2885">
    <property type="taxonomic scope" value="Bacteria"/>
</dbReference>
<evidence type="ECO:0008006" key="4">
    <source>
        <dbReference type="Google" id="ProtNLM"/>
    </source>
</evidence>
<accession>E7RRX5</accession>
<dbReference type="AlphaFoldDB" id="E7RRX5"/>
<dbReference type="HOGENOM" id="CLU_122784_1_2_10"/>
<gene>
    <name evidence="2" type="ORF">HMPREF0663_11926</name>
</gene>
<organism evidence="2 3">
    <name type="scientific">Hoylesella oralis ATCC 33269</name>
    <dbReference type="NCBI Taxonomy" id="873533"/>
    <lineage>
        <taxon>Bacteria</taxon>
        <taxon>Pseudomonadati</taxon>
        <taxon>Bacteroidota</taxon>
        <taxon>Bacteroidia</taxon>
        <taxon>Bacteroidales</taxon>
        <taxon>Prevotellaceae</taxon>
        <taxon>Hoylesella</taxon>
    </lineage>
</organism>
<feature type="signal peptide" evidence="1">
    <location>
        <begin position="1"/>
        <end position="20"/>
    </location>
</feature>
<keyword evidence="1" id="KW-0732">Signal</keyword>
<sequence>MKKILIMTMMLLFVVNIASAQQKSSEIKFDKTSHDFGTFSEDNSVQKCTFTFTNVGNAPLIINQAVASCGCAVPSYTKTPIAPGQKGEIKVTYSGAGKFPGHFKKTITVRTNGVPEMTRLYIEGDMTESKK</sequence>
<dbReference type="RefSeq" id="WP_004370116.1">
    <property type="nucleotide sequence ID" value="NZ_GL833119.1"/>
</dbReference>
<dbReference type="EMBL" id="AEPE02000005">
    <property type="protein sequence ID" value="EFZ37013.1"/>
    <property type="molecule type" value="Genomic_DNA"/>
</dbReference>
<dbReference type="Pfam" id="PF07610">
    <property type="entry name" value="DUF1573"/>
    <property type="match status" value="1"/>
</dbReference>
<dbReference type="InterPro" id="IPR011467">
    <property type="entry name" value="DUF1573"/>
</dbReference>